<dbReference type="SUPFAM" id="SSF81383">
    <property type="entry name" value="F-box domain"/>
    <property type="match status" value="1"/>
</dbReference>
<gene>
    <name evidence="3" type="ORF">SETIT_1G070100v2</name>
</gene>
<dbReference type="InterPro" id="IPR036047">
    <property type="entry name" value="F-box-like_dom_sf"/>
</dbReference>
<evidence type="ECO:0000256" key="1">
    <source>
        <dbReference type="SAM" id="MobiDB-lite"/>
    </source>
</evidence>
<proteinExistence type="predicted"/>
<dbReference type="InterPro" id="IPR055302">
    <property type="entry name" value="F-box_dom-containing"/>
</dbReference>
<dbReference type="PANTHER" id="PTHR32141">
    <property type="match status" value="1"/>
</dbReference>
<accession>A0A368PI56</accession>
<feature type="region of interest" description="Disordered" evidence="1">
    <location>
        <begin position="1"/>
        <end position="30"/>
    </location>
</feature>
<dbReference type="EMBL" id="CM003528">
    <property type="protein sequence ID" value="RCV05273.1"/>
    <property type="molecule type" value="Genomic_DNA"/>
</dbReference>
<feature type="compositionally biased region" description="Low complexity" evidence="1">
    <location>
        <begin position="1"/>
        <end position="25"/>
    </location>
</feature>
<organism evidence="3">
    <name type="scientific">Setaria italica</name>
    <name type="common">Foxtail millet</name>
    <name type="synonym">Panicum italicum</name>
    <dbReference type="NCBI Taxonomy" id="4555"/>
    <lineage>
        <taxon>Eukaryota</taxon>
        <taxon>Viridiplantae</taxon>
        <taxon>Streptophyta</taxon>
        <taxon>Embryophyta</taxon>
        <taxon>Tracheophyta</taxon>
        <taxon>Spermatophyta</taxon>
        <taxon>Magnoliopsida</taxon>
        <taxon>Liliopsida</taxon>
        <taxon>Poales</taxon>
        <taxon>Poaceae</taxon>
        <taxon>PACMAD clade</taxon>
        <taxon>Panicoideae</taxon>
        <taxon>Panicodae</taxon>
        <taxon>Paniceae</taxon>
        <taxon>Cenchrinae</taxon>
        <taxon>Setaria</taxon>
    </lineage>
</organism>
<dbReference type="PANTHER" id="PTHR32141:SF179">
    <property type="entry name" value="F-BOX DOMAIN-CONTAINING PROTEIN"/>
    <property type="match status" value="1"/>
</dbReference>
<dbReference type="InterPro" id="IPR055411">
    <property type="entry name" value="LRR_FXL15/At3g58940/PEG3-like"/>
</dbReference>
<evidence type="ECO:0000259" key="2">
    <source>
        <dbReference type="Pfam" id="PF24758"/>
    </source>
</evidence>
<dbReference type="AlphaFoldDB" id="A0A368PI56"/>
<sequence length="513" mass="57694">MEQERTPPATTRARRSSSPPRAQDQAADDAEDRLSALDDGALHAILARLPLRDAAATTVLSRRWPRVFATLPRLLLQPATFNRRGFPDEGDEDYCEDAHRWMDALDRVLNGRAAPVAAFEVCAKFMGLYDDWFDDLFRRICGSGGLLELTVTNTKYGSATRCPPPCTAARRSPRWTSTTAPAAGKARRPARRAVARLRDVVATDADLRRLISRCAALEHLEIHDVHRARNVIVRAPCLEKLEVFSFRPLFISVKKAPRLETSTPSQAPACTGKRESKCPEPLALMILHRERTNKVFGKRSMRLLRVFATAHLPFKSGIAAGHRLQRRLLRSVCNTVVVPSAPLVITADIDDTMDSDEDYSFSEIEKMCDYKKMANEIRNMVTFLRGLCGVKKLQLYLPTEYSQLRGLGNGKSCTVTVEFWEEKVDADCALKHLSSVTFYMDSLFKGHPCGGLCGFLVKNARVLRRMRIEYYSPEVRPVDAAKVEAVWCELHGWPRASPDVVLELCPLDRYPCY</sequence>
<reference evidence="3" key="2">
    <citation type="submission" date="2015-07" db="EMBL/GenBank/DDBJ databases">
        <authorList>
            <person name="Noorani M."/>
        </authorList>
    </citation>
    <scope>NUCLEOTIDE SEQUENCE</scope>
    <source>
        <strain evidence="3">Yugu1</strain>
    </source>
</reference>
<protein>
    <recommendedName>
        <fullName evidence="2">F-box/LRR-repeat protein 15/At3g58940/PEG3-like LRR domain-containing protein</fullName>
    </recommendedName>
</protein>
<dbReference type="Pfam" id="PF24758">
    <property type="entry name" value="LRR_At5g56370"/>
    <property type="match status" value="1"/>
</dbReference>
<evidence type="ECO:0000313" key="3">
    <source>
        <dbReference type="EMBL" id="RCV05273.1"/>
    </source>
</evidence>
<name>A0A368PI56_SETIT</name>
<dbReference type="OrthoDB" id="773549at2759"/>
<reference evidence="3" key="1">
    <citation type="journal article" date="2012" name="Nat. Biotechnol.">
        <title>Reference genome sequence of the model plant Setaria.</title>
        <authorList>
            <person name="Bennetzen J.L."/>
            <person name="Schmutz J."/>
            <person name="Wang H."/>
            <person name="Percifield R."/>
            <person name="Hawkins J."/>
            <person name="Pontaroli A.C."/>
            <person name="Estep M."/>
            <person name="Feng L."/>
            <person name="Vaughn J.N."/>
            <person name="Grimwood J."/>
            <person name="Jenkins J."/>
            <person name="Barry K."/>
            <person name="Lindquist E."/>
            <person name="Hellsten U."/>
            <person name="Deshpande S."/>
            <person name="Wang X."/>
            <person name="Wu X."/>
            <person name="Mitros T."/>
            <person name="Triplett J."/>
            <person name="Yang X."/>
            <person name="Ye C.Y."/>
            <person name="Mauro-Herrera M."/>
            <person name="Wang L."/>
            <person name="Li P."/>
            <person name="Sharma M."/>
            <person name="Sharma R."/>
            <person name="Ronald P.C."/>
            <person name="Panaud O."/>
            <person name="Kellogg E.A."/>
            <person name="Brutnell T.P."/>
            <person name="Doust A.N."/>
            <person name="Tuskan G.A."/>
            <person name="Rokhsar D."/>
            <person name="Devos K.M."/>
        </authorList>
    </citation>
    <scope>NUCLEOTIDE SEQUENCE [LARGE SCALE GENOMIC DNA]</scope>
    <source>
        <strain evidence="3">Yugu1</strain>
    </source>
</reference>
<feature type="domain" description="F-box/LRR-repeat protein 15/At3g58940/PEG3-like LRR" evidence="2">
    <location>
        <begin position="197"/>
        <end position="265"/>
    </location>
</feature>
<feature type="region of interest" description="Disordered" evidence="1">
    <location>
        <begin position="167"/>
        <end position="188"/>
    </location>
</feature>